<dbReference type="Proteomes" id="UP001321344">
    <property type="component" value="Unassembled WGS sequence"/>
</dbReference>
<evidence type="ECO:0000313" key="3">
    <source>
        <dbReference type="Proteomes" id="UP001321344"/>
    </source>
</evidence>
<dbReference type="SUPFAM" id="SSF110296">
    <property type="entry name" value="Oligoxyloglucan reducing end-specific cellobiohydrolase"/>
    <property type="match status" value="1"/>
</dbReference>
<comment type="caution">
    <text evidence="2">The sequence shown here is derived from an EMBL/GenBank/DDBJ whole genome shotgun (WGS) entry which is preliminary data.</text>
</comment>
<accession>A0ABT6BMS1</accession>
<keyword evidence="3" id="KW-1185">Reference proteome</keyword>
<sequence>MKISSTLLVFCLFFQLPSLAQWTAIPLQTKASFRAIRSLKNDIWIGGTQGTIVHSHDGGLTWQESQVPGADKLDFRDLAIVNQQKILLMSAGPADKGAAKLFFSKDQGSTWHLLFDKKTGPYFFDAIAWNHKKQEGIMLSDPMNGQFPLFRIKANEEKVEEIMLRSFPTLLTREAAFAASGSSLLWIHGKLNLVTGGSAQARILQSQDDTFIKFQVLHNSTPADSSSGFFSIGARNKSNYWVVGGNYLRLNENNIGILETRDAGLTWEKLHDYPNFYMEKVLWTGKYWIVAGPSKSAAYHPKTKKWISLGETHFHNVILHKKHIFAVGSKGTLAKISLAELDQLFLSKK</sequence>
<protein>
    <recommendedName>
        <fullName evidence="4">Glycosyl hydrolase</fullName>
    </recommendedName>
</protein>
<dbReference type="RefSeq" id="WP_276344934.1">
    <property type="nucleotide sequence ID" value="NZ_JARJOW010000012.1"/>
</dbReference>
<dbReference type="InterPro" id="IPR015943">
    <property type="entry name" value="WD40/YVTN_repeat-like_dom_sf"/>
</dbReference>
<gene>
    <name evidence="2" type="ORF">PQG43_12945</name>
</gene>
<dbReference type="PANTHER" id="PTHR47199:SF2">
    <property type="entry name" value="PHOTOSYSTEM II STABILITY_ASSEMBLY FACTOR HCF136, CHLOROPLASTIC"/>
    <property type="match status" value="1"/>
</dbReference>
<proteinExistence type="predicted"/>
<dbReference type="EMBL" id="JARJOW010000012">
    <property type="protein sequence ID" value="MDF5691771.1"/>
    <property type="molecule type" value="Genomic_DNA"/>
</dbReference>
<feature type="chain" id="PRO_5046351165" description="Glycosyl hydrolase" evidence="1">
    <location>
        <begin position="21"/>
        <end position="349"/>
    </location>
</feature>
<dbReference type="PANTHER" id="PTHR47199">
    <property type="entry name" value="PHOTOSYSTEM II STABILITY/ASSEMBLY FACTOR HCF136, CHLOROPLASTIC"/>
    <property type="match status" value="1"/>
</dbReference>
<reference evidence="2 3" key="1">
    <citation type="submission" date="2023-03" db="EMBL/GenBank/DDBJ databases">
        <title>Genome sequencing of Aquirufa.</title>
        <authorList>
            <person name="Pitt A."/>
            <person name="Hahn M.W."/>
        </authorList>
    </citation>
    <scope>NUCLEOTIDE SEQUENCE [LARGE SCALE GENOMIC DNA]</scope>
    <source>
        <strain evidence="2 3">WAEICH-18A</strain>
    </source>
</reference>
<organism evidence="2 3">
    <name type="scientific">Aquirufa aurantiipilula</name>
    <dbReference type="NCBI Taxonomy" id="2696561"/>
    <lineage>
        <taxon>Bacteria</taxon>
        <taxon>Pseudomonadati</taxon>
        <taxon>Bacteroidota</taxon>
        <taxon>Cytophagia</taxon>
        <taxon>Cytophagales</taxon>
        <taxon>Flectobacillaceae</taxon>
        <taxon>Aquirufa</taxon>
    </lineage>
</organism>
<feature type="signal peptide" evidence="1">
    <location>
        <begin position="1"/>
        <end position="20"/>
    </location>
</feature>
<evidence type="ECO:0000256" key="1">
    <source>
        <dbReference type="SAM" id="SignalP"/>
    </source>
</evidence>
<evidence type="ECO:0008006" key="4">
    <source>
        <dbReference type="Google" id="ProtNLM"/>
    </source>
</evidence>
<dbReference type="Gene3D" id="2.130.10.10">
    <property type="entry name" value="YVTN repeat-like/Quinoprotein amine dehydrogenase"/>
    <property type="match status" value="1"/>
</dbReference>
<name>A0ABT6BMS1_9BACT</name>
<keyword evidence="1" id="KW-0732">Signal</keyword>
<evidence type="ECO:0000313" key="2">
    <source>
        <dbReference type="EMBL" id="MDF5691771.1"/>
    </source>
</evidence>
<dbReference type="CDD" id="cd15482">
    <property type="entry name" value="Sialidase_non-viral"/>
    <property type="match status" value="1"/>
</dbReference>